<dbReference type="PANTHER" id="PTHR10869:SF242">
    <property type="entry name" value="PROLYL 4-HYDROXYLASE ALPHA SUBUNIT DOMAIN-CONTAINING PROTEIN"/>
    <property type="match status" value="1"/>
</dbReference>
<reference evidence="7 8" key="1">
    <citation type="submission" date="2024-01" db="EMBL/GenBank/DDBJ databases">
        <title>Complete genome of Cladobotryum mycophilum ATHUM6906.</title>
        <authorList>
            <person name="Christinaki A.C."/>
            <person name="Myridakis A.I."/>
            <person name="Kouvelis V.N."/>
        </authorList>
    </citation>
    <scope>NUCLEOTIDE SEQUENCE [LARGE SCALE GENOMIC DNA]</scope>
    <source>
        <strain evidence="7 8">ATHUM6906</strain>
    </source>
</reference>
<dbReference type="Gene3D" id="2.60.120.620">
    <property type="entry name" value="q2cbj1_9rhob like domain"/>
    <property type="match status" value="1"/>
</dbReference>
<evidence type="ECO:0000256" key="2">
    <source>
        <dbReference type="ARBA" id="ARBA00022723"/>
    </source>
</evidence>
<keyword evidence="2" id="KW-0479">Metal-binding</keyword>
<evidence type="ECO:0000256" key="3">
    <source>
        <dbReference type="ARBA" id="ARBA00022964"/>
    </source>
</evidence>
<protein>
    <submittedName>
        <fullName evidence="7">Prolyl 4-hydroxylase 7-like protein</fullName>
    </submittedName>
</protein>
<feature type="domain" description="Prolyl 4-hydroxylase alpha subunit" evidence="6">
    <location>
        <begin position="37"/>
        <end position="222"/>
    </location>
</feature>
<proteinExistence type="predicted"/>
<evidence type="ECO:0000256" key="1">
    <source>
        <dbReference type="ARBA" id="ARBA00001961"/>
    </source>
</evidence>
<keyword evidence="5" id="KW-0408">Iron</keyword>
<dbReference type="SMART" id="SM00702">
    <property type="entry name" value="P4Hc"/>
    <property type="match status" value="1"/>
</dbReference>
<keyword evidence="8" id="KW-1185">Reference proteome</keyword>
<dbReference type="InterPro" id="IPR045054">
    <property type="entry name" value="P4HA-like"/>
</dbReference>
<keyword evidence="3" id="KW-0223">Dioxygenase</keyword>
<dbReference type="EMBL" id="JAVFKD010000004">
    <property type="protein sequence ID" value="KAK5995768.1"/>
    <property type="molecule type" value="Genomic_DNA"/>
</dbReference>
<gene>
    <name evidence="7" type="ORF">PT974_04186</name>
</gene>
<sequence>MLQLPVFLMPTTCKTNRISDSYVCDHQYTIEIVSFDPWVIYINNFVKEEEIQHLLEVAGDKWFESEVYSKSENDNEYISEINKEWRSSKSAYISSNDKLVRYDGGERFRLHQDWINPNGGDHRGADAASRPFDRLLSIFVYLEDNCTGGETYFPVIKGVGLSADGRKFSRAESGQGLLFKSRRGNAVVWKNLHNNGTGDSRMLHASLPVKSGRKVGMNPFSLYYLDTPMVGW</sequence>
<dbReference type="Proteomes" id="UP001338125">
    <property type="component" value="Unassembled WGS sequence"/>
</dbReference>
<keyword evidence="4" id="KW-0560">Oxidoreductase</keyword>
<dbReference type="Pfam" id="PF13640">
    <property type="entry name" value="2OG-FeII_Oxy_3"/>
    <property type="match status" value="1"/>
</dbReference>
<evidence type="ECO:0000256" key="5">
    <source>
        <dbReference type="ARBA" id="ARBA00023004"/>
    </source>
</evidence>
<dbReference type="PANTHER" id="PTHR10869">
    <property type="entry name" value="PROLYL 4-HYDROXYLASE ALPHA SUBUNIT"/>
    <property type="match status" value="1"/>
</dbReference>
<name>A0ABR0SUD5_9HYPO</name>
<dbReference type="InterPro" id="IPR044862">
    <property type="entry name" value="Pro_4_hyd_alph_FE2OG_OXY"/>
</dbReference>
<evidence type="ECO:0000256" key="4">
    <source>
        <dbReference type="ARBA" id="ARBA00023002"/>
    </source>
</evidence>
<evidence type="ECO:0000313" key="7">
    <source>
        <dbReference type="EMBL" id="KAK5995768.1"/>
    </source>
</evidence>
<accession>A0ABR0SUD5</accession>
<evidence type="ECO:0000259" key="6">
    <source>
        <dbReference type="SMART" id="SM00702"/>
    </source>
</evidence>
<comment type="cofactor">
    <cofactor evidence="1">
        <name>L-ascorbate</name>
        <dbReference type="ChEBI" id="CHEBI:38290"/>
    </cofactor>
</comment>
<evidence type="ECO:0000313" key="8">
    <source>
        <dbReference type="Proteomes" id="UP001338125"/>
    </source>
</evidence>
<comment type="caution">
    <text evidence="7">The sequence shown here is derived from an EMBL/GenBank/DDBJ whole genome shotgun (WGS) entry which is preliminary data.</text>
</comment>
<organism evidence="7 8">
    <name type="scientific">Cladobotryum mycophilum</name>
    <dbReference type="NCBI Taxonomy" id="491253"/>
    <lineage>
        <taxon>Eukaryota</taxon>
        <taxon>Fungi</taxon>
        <taxon>Dikarya</taxon>
        <taxon>Ascomycota</taxon>
        <taxon>Pezizomycotina</taxon>
        <taxon>Sordariomycetes</taxon>
        <taxon>Hypocreomycetidae</taxon>
        <taxon>Hypocreales</taxon>
        <taxon>Hypocreaceae</taxon>
        <taxon>Cladobotryum</taxon>
    </lineage>
</organism>
<dbReference type="InterPro" id="IPR006620">
    <property type="entry name" value="Pro_4_hyd_alph"/>
</dbReference>